<evidence type="ECO:0000256" key="4">
    <source>
        <dbReference type="ARBA" id="ARBA00022737"/>
    </source>
</evidence>
<dbReference type="CDD" id="cd06006">
    <property type="entry name" value="R3H_unknown_2"/>
    <property type="match status" value="1"/>
</dbReference>
<feature type="region of interest" description="Disordered" evidence="10">
    <location>
        <begin position="127"/>
        <end position="162"/>
    </location>
</feature>
<dbReference type="CDD" id="cd06008">
    <property type="entry name" value="NF-X1-zinc-finger"/>
    <property type="match status" value="5"/>
</dbReference>
<dbReference type="PROSITE" id="PS51061">
    <property type="entry name" value="R3H"/>
    <property type="match status" value="1"/>
</dbReference>
<comment type="caution">
    <text evidence="12">The sequence shown here is derived from an EMBL/GenBank/DDBJ whole genome shotgun (WGS) entry which is preliminary data.</text>
</comment>
<evidence type="ECO:0000256" key="3">
    <source>
        <dbReference type="ARBA" id="ARBA00022723"/>
    </source>
</evidence>
<keyword evidence="7" id="KW-0805">Transcription regulation</keyword>
<feature type="compositionally biased region" description="Gly residues" evidence="10">
    <location>
        <begin position="75"/>
        <end position="93"/>
    </location>
</feature>
<dbReference type="PANTHER" id="PTHR12360:SF12">
    <property type="entry name" value="TRANSCRIPTIONAL REPRESSOR NF-X1"/>
    <property type="match status" value="1"/>
</dbReference>
<dbReference type="Pfam" id="PF01424">
    <property type="entry name" value="R3H"/>
    <property type="match status" value="1"/>
</dbReference>
<evidence type="ECO:0000256" key="2">
    <source>
        <dbReference type="ARBA" id="ARBA00007269"/>
    </source>
</evidence>
<evidence type="ECO:0000313" key="13">
    <source>
        <dbReference type="Proteomes" id="UP001629113"/>
    </source>
</evidence>
<keyword evidence="8" id="KW-0804">Transcription</keyword>
<evidence type="ECO:0000313" key="12">
    <source>
        <dbReference type="EMBL" id="KAL3417979.1"/>
    </source>
</evidence>
<keyword evidence="9" id="KW-0539">Nucleus</keyword>
<evidence type="ECO:0000256" key="9">
    <source>
        <dbReference type="ARBA" id="ARBA00023242"/>
    </source>
</evidence>
<dbReference type="Proteomes" id="UP001629113">
    <property type="component" value="Unassembled WGS sequence"/>
</dbReference>
<dbReference type="EMBL" id="JBFCZG010000010">
    <property type="protein sequence ID" value="KAL3417979.1"/>
    <property type="molecule type" value="Genomic_DNA"/>
</dbReference>
<feature type="compositionally biased region" description="Acidic residues" evidence="10">
    <location>
        <begin position="1075"/>
        <end position="1090"/>
    </location>
</feature>
<feature type="region of interest" description="Disordered" evidence="10">
    <location>
        <begin position="1"/>
        <end position="98"/>
    </location>
</feature>
<evidence type="ECO:0000256" key="6">
    <source>
        <dbReference type="ARBA" id="ARBA00022833"/>
    </source>
</evidence>
<feature type="compositionally biased region" description="Low complexity" evidence="10">
    <location>
        <begin position="47"/>
        <end position="56"/>
    </location>
</feature>
<evidence type="ECO:0000256" key="1">
    <source>
        <dbReference type="ARBA" id="ARBA00004123"/>
    </source>
</evidence>
<gene>
    <name evidence="12" type="ORF">PVAG01_10989</name>
</gene>
<keyword evidence="13" id="KW-1185">Reference proteome</keyword>
<dbReference type="Gene3D" id="3.30.1370.50">
    <property type="entry name" value="R3H-like domain"/>
    <property type="match status" value="1"/>
</dbReference>
<dbReference type="Pfam" id="PF01422">
    <property type="entry name" value="zf-NF-X1"/>
    <property type="match status" value="7"/>
</dbReference>
<feature type="domain" description="R3H" evidence="11">
    <location>
        <begin position="829"/>
        <end position="892"/>
    </location>
</feature>
<name>A0ABR4P3U2_9HELO</name>
<evidence type="ECO:0000256" key="5">
    <source>
        <dbReference type="ARBA" id="ARBA00022771"/>
    </source>
</evidence>
<evidence type="ECO:0000259" key="11">
    <source>
        <dbReference type="PROSITE" id="PS51061"/>
    </source>
</evidence>
<dbReference type="InterPro" id="IPR036867">
    <property type="entry name" value="R3H_dom_sf"/>
</dbReference>
<accession>A0ABR4P3U2</accession>
<dbReference type="InterPro" id="IPR034077">
    <property type="entry name" value="R3H_FAP1"/>
</dbReference>
<proteinExistence type="inferred from homology"/>
<dbReference type="InterPro" id="IPR001374">
    <property type="entry name" value="R3H_dom"/>
</dbReference>
<protein>
    <submittedName>
        <fullName evidence="12">Nf-x1 finger transcription</fullName>
    </submittedName>
</protein>
<keyword evidence="6" id="KW-0862">Zinc</keyword>
<feature type="compositionally biased region" description="Basic residues" evidence="10">
    <location>
        <begin position="15"/>
        <end position="25"/>
    </location>
</feature>
<dbReference type="SMART" id="SM00393">
    <property type="entry name" value="R3H"/>
    <property type="match status" value="1"/>
</dbReference>
<reference evidence="12 13" key="1">
    <citation type="submission" date="2024-06" db="EMBL/GenBank/DDBJ databases">
        <title>Complete genome of Phlyctema vagabunda strain 19-DSS-EL-015.</title>
        <authorList>
            <person name="Fiorenzani C."/>
        </authorList>
    </citation>
    <scope>NUCLEOTIDE SEQUENCE [LARGE SCALE GENOMIC DNA]</scope>
    <source>
        <strain evidence="12 13">19-DSS-EL-015</strain>
    </source>
</reference>
<dbReference type="SUPFAM" id="SSF82708">
    <property type="entry name" value="R3H domain"/>
    <property type="match status" value="1"/>
</dbReference>
<evidence type="ECO:0000256" key="7">
    <source>
        <dbReference type="ARBA" id="ARBA00023015"/>
    </source>
</evidence>
<organism evidence="12 13">
    <name type="scientific">Phlyctema vagabunda</name>
    <dbReference type="NCBI Taxonomy" id="108571"/>
    <lineage>
        <taxon>Eukaryota</taxon>
        <taxon>Fungi</taxon>
        <taxon>Dikarya</taxon>
        <taxon>Ascomycota</taxon>
        <taxon>Pezizomycotina</taxon>
        <taxon>Leotiomycetes</taxon>
        <taxon>Helotiales</taxon>
        <taxon>Dermateaceae</taxon>
        <taxon>Phlyctema</taxon>
    </lineage>
</organism>
<sequence>MASLEPAGPTPARGGARHRGRRPRRGNGGQRNAIPQSNAEAGPDLTSQPNPVSSNPPSAPTDPPLNNSRGRNGRRGGNGGRGGRGGGRRGGGVQVQPMVNGQRTFGGLLTSNTADGPVPGLAADAPVFEPGKPVIPRARNPQAPRPRRMSKSQAPDIATRTHEDITNGQYECSICTNEVMPNSKIWNCKTCWSVLHLSCAKKWSKNDSSTLQQRGAANGDLPPPRQWRCPGCNLPKNELPTSYTCWCQKEVEPRSIAGLPPHSCGQTCSKPRIGHCPHPCELICHAGPCPPCRLMGPSMSCFCGKETSSRRCLDTNYETGWSCAQVCGDILPCGEHTCQRSCHEGLCGSCEVMIDSRCYCGRVKKELPCSERDDEHESILPVSSTKSELETWTGSFNCGDECRRPYDCGNEKHYCESKCHPQTLEPAHCPFSPDVVSHCPCGKTPLDILLPEPRTSCSDSIPHCQERCQKDLVCGHLCEQICHQGECRPCLQTVLISCRCGRTSSKTVCHQGVEEPPSCTRVCRSTLNCGRHECGERCCPGEKKASERQIAKRKKQPLSAIPRPGDENFEAEHICLRTCGRPLKCGNHTCAELCHKGPCSSCLEAIFDEISCACGRTVLQPPQPCGTRPPECRYECTRQRTCGHPQIKHQCHEDTEPCPKCPFLVEKQCICGKRTLKNQPCWFSEVRCGLPCGKKLKCGIHYCQKACHRPGDCEDAAAPCSQLCGRRKTVCDHTCSDPCHAPYPCKEVTPCQAKTFVTCQCQHQKQAAKCLASKSSEGNSKKTLDCNDECLKLQRNAKLAAALDIDPTTHTDDHVPYSQQTLDMYKATPKFAQTYEREFRVFAADESEKRLRFKPMQASQRAFIHSLAEDFGLDSESQDPEPHRHVCIFKTPRFVSAPMKTLGQCLKLKAVAVVDAAPPSKGLVSTAEPFNAFLLASPKFGLTVDELQADLLPELSTTPLSFEISFLPSGEIVVKGQEPPSWHVKVESTMVSLKAGLTRRVKSLGLASSVTLCHVDPSLNILRREDDHAGGGWSQVAKGASAGRSVPQASVGVKSSFTVLGSKGLGAKKKKVEEDAVDDWEREVDGWENE</sequence>
<comment type="similarity">
    <text evidence="2">Belongs to the NFX1 family.</text>
</comment>
<dbReference type="InterPro" id="IPR034078">
    <property type="entry name" value="NFX1_fam"/>
</dbReference>
<keyword evidence="4" id="KW-0677">Repeat</keyword>
<evidence type="ECO:0000256" key="8">
    <source>
        <dbReference type="ARBA" id="ARBA00023163"/>
    </source>
</evidence>
<feature type="compositionally biased region" description="Low complexity" evidence="10">
    <location>
        <begin position="1"/>
        <end position="14"/>
    </location>
</feature>
<feature type="region of interest" description="Disordered" evidence="10">
    <location>
        <begin position="1065"/>
        <end position="1090"/>
    </location>
</feature>
<keyword evidence="3" id="KW-0479">Metal-binding</keyword>
<dbReference type="PANTHER" id="PTHR12360">
    <property type="entry name" value="NUCLEAR TRANSCRIPTION FACTOR, X-BOX BINDING 1 NFX1"/>
    <property type="match status" value="1"/>
</dbReference>
<evidence type="ECO:0000256" key="10">
    <source>
        <dbReference type="SAM" id="MobiDB-lite"/>
    </source>
</evidence>
<comment type="subcellular location">
    <subcellularLocation>
        <location evidence="1">Nucleus</location>
    </subcellularLocation>
</comment>
<dbReference type="InterPro" id="IPR000967">
    <property type="entry name" value="Znf_NFX1"/>
</dbReference>
<dbReference type="SMART" id="SM00438">
    <property type="entry name" value="ZnF_NFX"/>
    <property type="match status" value="8"/>
</dbReference>
<keyword evidence="5" id="KW-0863">Zinc-finger</keyword>